<evidence type="ECO:0000256" key="8">
    <source>
        <dbReference type="ARBA" id="ARBA00022989"/>
    </source>
</evidence>
<dbReference type="GeneID" id="1453375"/>
<dbReference type="OrthoDB" id="65864at2157"/>
<comment type="catalytic activity">
    <reaction evidence="11 12">
        <text>di-trans,octa-cis-undecaprenyl diphosphate + H2O = di-trans,octa-cis-undecaprenyl phosphate + phosphate + H(+)</text>
        <dbReference type="Rhea" id="RHEA:28094"/>
        <dbReference type="ChEBI" id="CHEBI:15377"/>
        <dbReference type="ChEBI" id="CHEBI:15378"/>
        <dbReference type="ChEBI" id="CHEBI:43474"/>
        <dbReference type="ChEBI" id="CHEBI:58405"/>
        <dbReference type="ChEBI" id="CHEBI:60392"/>
        <dbReference type="EC" id="3.6.1.27"/>
    </reaction>
</comment>
<dbReference type="EMBL" id="CP011056">
    <property type="protein sequence ID" value="AKA77433.1"/>
    <property type="molecule type" value="Genomic_DNA"/>
</dbReference>
<evidence type="ECO:0000256" key="11">
    <source>
        <dbReference type="ARBA" id="ARBA00047594"/>
    </source>
</evidence>
<keyword evidence="8 12" id="KW-1133">Transmembrane helix</keyword>
<evidence type="ECO:0000256" key="1">
    <source>
        <dbReference type="ARBA" id="ARBA00004651"/>
    </source>
</evidence>
<evidence type="ECO:0000313" key="13">
    <source>
        <dbReference type="EMBL" id="AKA74738.1"/>
    </source>
</evidence>
<dbReference type="OMA" id="AWYRIVF"/>
<feature type="transmembrane region" description="Helical" evidence="12">
    <location>
        <begin position="83"/>
        <end position="107"/>
    </location>
</feature>
<evidence type="ECO:0000256" key="5">
    <source>
        <dbReference type="ARBA" id="ARBA00022475"/>
    </source>
</evidence>
<feature type="transmembrane region" description="Helical" evidence="12">
    <location>
        <begin position="41"/>
        <end position="62"/>
    </location>
</feature>
<proteinExistence type="inferred from homology"/>
<evidence type="ECO:0000256" key="2">
    <source>
        <dbReference type="ARBA" id="ARBA00010621"/>
    </source>
</evidence>
<dbReference type="PATRIC" id="fig|2287.6.peg.2822"/>
<evidence type="ECO:0000256" key="6">
    <source>
        <dbReference type="ARBA" id="ARBA00022692"/>
    </source>
</evidence>
<dbReference type="Proteomes" id="UP000267993">
    <property type="component" value="Chromosome"/>
</dbReference>
<evidence type="ECO:0000256" key="4">
    <source>
        <dbReference type="ARBA" id="ARBA00021581"/>
    </source>
</evidence>
<evidence type="ECO:0000313" key="16">
    <source>
        <dbReference type="EMBL" id="AZF69204.1"/>
    </source>
</evidence>
<dbReference type="Proteomes" id="UP000273194">
    <property type="component" value="Chromosome"/>
</dbReference>
<evidence type="ECO:0000313" key="26">
    <source>
        <dbReference type="Proteomes" id="UP000033085"/>
    </source>
</evidence>
<evidence type="ECO:0000313" key="17">
    <source>
        <dbReference type="EMBL" id="AZF71824.1"/>
    </source>
</evidence>
<dbReference type="RefSeq" id="WP_009988521.1">
    <property type="nucleotide sequence ID" value="NZ_CP011055.2"/>
</dbReference>
<reference evidence="29 30" key="4">
    <citation type="journal article" date="2018" name="Proc. Natl. Acad. Sci. U.S.A.">
        <title>Nonmutational mechanism of inheritance in the Archaeon Sulfolobus solfataricus.</title>
        <authorList>
            <person name="Payne S."/>
            <person name="McCarthy S."/>
            <person name="Johnson T."/>
            <person name="North E."/>
            <person name="Blum P."/>
        </authorList>
    </citation>
    <scope>NUCLEOTIDE SEQUENCE [LARGE SCALE GENOMIC DNA]</scope>
    <source>
        <strain evidence="17 29">SARC-H</strain>
        <strain evidence="18 33">SARC-I</strain>
        <strain evidence="20 34">SARC-N</strain>
        <strain evidence="21 35">SARC-O</strain>
        <strain evidence="22 30">SUL120</strain>
        <strain evidence="16 31">SULG</strain>
        <strain evidence="19 32">SULM</strain>
    </source>
</reference>
<dbReference type="PANTHER" id="PTHR30622:SF2">
    <property type="entry name" value="UNDECAPRENYL-DIPHOSPHATASE"/>
    <property type="match status" value="1"/>
</dbReference>
<dbReference type="NCBIfam" id="NF001398">
    <property type="entry name" value="PRK00281.3-5"/>
    <property type="match status" value="1"/>
</dbReference>
<dbReference type="EMBL" id="CP050869">
    <property type="protein sequence ID" value="QPG49097.1"/>
    <property type="molecule type" value="Genomic_DNA"/>
</dbReference>
<evidence type="ECO:0000313" key="35">
    <source>
        <dbReference type="Proteomes" id="UP000282269"/>
    </source>
</evidence>
<keyword evidence="9 12" id="KW-0472">Membrane</keyword>
<dbReference type="EMBL" id="CP033240">
    <property type="protein sequence ID" value="AZF82278.1"/>
    <property type="molecule type" value="Genomic_DNA"/>
</dbReference>
<feature type="transmembrane region" description="Helical" evidence="12">
    <location>
        <begin position="113"/>
        <end position="135"/>
    </location>
</feature>
<dbReference type="HAMAP" id="MF_01006">
    <property type="entry name" value="Undec_diphosphatase"/>
    <property type="match status" value="1"/>
</dbReference>
<keyword evidence="5 12" id="KW-1003">Cell membrane</keyword>
<reference evidence="24" key="2">
    <citation type="submission" date="2016-04" db="EMBL/GenBank/DDBJ databases">
        <authorList>
            <person name="Evans L.H."/>
            <person name="Alamgir A."/>
            <person name="Owens N."/>
            <person name="Weber N.D."/>
            <person name="Virtaneva K."/>
            <person name="Barbian K."/>
            <person name="Babar A."/>
            <person name="Rosenke K."/>
        </authorList>
    </citation>
    <scope>NUCLEOTIDE SEQUENCE</scope>
    <source>
        <strain evidence="24">P1</strain>
    </source>
</reference>
<comment type="similarity">
    <text evidence="2 12">Belongs to the UppP family.</text>
</comment>
<dbReference type="Proteomes" id="UP000594632">
    <property type="component" value="Chromosome"/>
</dbReference>
<dbReference type="EMBL" id="CP011057">
    <property type="protein sequence ID" value="AKA80124.1"/>
    <property type="molecule type" value="Genomic_DNA"/>
</dbReference>
<evidence type="ECO:0000313" key="19">
    <source>
        <dbReference type="EMBL" id="AZF77067.1"/>
    </source>
</evidence>
<evidence type="ECO:0000313" key="27">
    <source>
        <dbReference type="Proteomes" id="UP000033106"/>
    </source>
</evidence>
<evidence type="ECO:0000313" key="24">
    <source>
        <dbReference type="EMBL" id="SAI85497.1"/>
    </source>
</evidence>
<dbReference type="Proteomes" id="UP000275843">
    <property type="component" value="Chromosome"/>
</dbReference>
<evidence type="ECO:0000313" key="20">
    <source>
        <dbReference type="EMBL" id="AZF79672.1"/>
    </source>
</evidence>
<dbReference type="GO" id="GO:0005886">
    <property type="term" value="C:plasma membrane"/>
    <property type="evidence" value="ECO:0007669"/>
    <property type="project" value="UniProtKB-SubCell"/>
</dbReference>
<dbReference type="EMBL" id="CP033236">
    <property type="protein sequence ID" value="AZF71824.1"/>
    <property type="molecule type" value="Genomic_DNA"/>
</dbReference>
<dbReference type="GO" id="GO:0050380">
    <property type="term" value="F:undecaprenyl-diphosphatase activity"/>
    <property type="evidence" value="ECO:0007669"/>
    <property type="project" value="UniProtKB-UniRule"/>
</dbReference>
<evidence type="ECO:0000313" key="21">
    <source>
        <dbReference type="EMBL" id="AZF82278.1"/>
    </source>
</evidence>
<evidence type="ECO:0000256" key="12">
    <source>
        <dbReference type="HAMAP-Rule" id="MF_01006"/>
    </source>
</evidence>
<reference evidence="15" key="5">
    <citation type="submission" date="2018-10" db="EMBL/GenBank/DDBJ databases">
        <authorList>
            <person name="McCarthy S."/>
            <person name="Gradnigo J."/>
            <person name="Johnson T."/>
            <person name="Payne S."/>
            <person name="Lipzen A."/>
            <person name="Schackwitz W."/>
            <person name="Martin J."/>
            <person name="Moriyama E."/>
            <person name="Blum P."/>
        </authorList>
    </citation>
    <scope>NUCLEOTIDE SEQUENCE</scope>
    <source>
        <strain evidence="13">SARC-B</strain>
        <strain evidence="14">SARC-C</strain>
        <strain evidence="15">SULA</strain>
    </source>
</reference>
<evidence type="ECO:0000256" key="10">
    <source>
        <dbReference type="ARBA" id="ARBA00032707"/>
    </source>
</evidence>
<keyword evidence="7 12" id="KW-0378">Hydrolase</keyword>
<reference evidence="23 36" key="6">
    <citation type="journal article" date="2020" name="Nat. Commun.">
        <title>The structures of two archaeal type IV pili illuminate evolutionary relationships.</title>
        <authorList>
            <person name="Wang F."/>
            <person name="Baquero D.P."/>
            <person name="Su Z."/>
            <person name="Beltran L.C."/>
            <person name="Prangishvili D."/>
            <person name="Krupovic M."/>
            <person name="Egelman E.H."/>
        </authorList>
    </citation>
    <scope>NUCLEOTIDE SEQUENCE [LARGE SCALE GENOMIC DNA]</scope>
    <source>
        <strain evidence="23 36">POZ149</strain>
    </source>
</reference>
<dbReference type="EC" id="3.6.1.27" evidence="3 12"/>
<evidence type="ECO:0000256" key="3">
    <source>
        <dbReference type="ARBA" id="ARBA00012374"/>
    </source>
</evidence>
<dbReference type="AlphaFoldDB" id="A0A0E3MKJ7"/>
<gene>
    <name evidence="12" type="primary">uppP</name>
    <name evidence="23" type="ORF">HFC64_03615</name>
    <name evidence="24" type="ORF">SSOP1_1943</name>
    <name evidence="15" type="ORF">SULA_2643</name>
    <name evidence="13" type="ORF">SULB_2644</name>
    <name evidence="14" type="ORF">SULC_2640</name>
    <name evidence="16" type="ORF">SULG_13455</name>
    <name evidence="17" type="ORF">SULH_13455</name>
    <name evidence="18" type="ORF">SULI_13455</name>
    <name evidence="19" type="ORF">SULM_13445</name>
    <name evidence="20" type="ORF">SULN_13435</name>
    <name evidence="21" type="ORF">SULO_13455</name>
    <name evidence="22" type="ORF">SULZ_13470</name>
</gene>
<evidence type="ECO:0000313" key="32">
    <source>
        <dbReference type="Proteomes" id="UP000273443"/>
    </source>
</evidence>
<evidence type="ECO:0000313" key="15">
    <source>
        <dbReference type="EMBL" id="AKA80124.1"/>
    </source>
</evidence>
<dbReference type="Proteomes" id="UP000076770">
    <property type="component" value="Chromosome i"/>
</dbReference>
<organism evidence="15 27">
    <name type="scientific">Saccharolobus solfataricus</name>
    <name type="common">Sulfolobus solfataricus</name>
    <dbReference type="NCBI Taxonomy" id="2287"/>
    <lineage>
        <taxon>Archaea</taxon>
        <taxon>Thermoproteota</taxon>
        <taxon>Thermoprotei</taxon>
        <taxon>Sulfolobales</taxon>
        <taxon>Sulfolobaceae</taxon>
        <taxon>Saccharolobus</taxon>
    </lineage>
</organism>
<dbReference type="InterPro" id="IPR003824">
    <property type="entry name" value="UppP"/>
</dbReference>
<reference evidence="25 26" key="1">
    <citation type="journal article" date="2015" name="Genome Announc.">
        <title>Complete Genome Sequence of Sulfolobus solfataricus Strain 98/2 and Evolved Derivatives.</title>
        <authorList>
            <person name="McCarthy S."/>
            <person name="Gradnigo J."/>
            <person name="Johnson T."/>
            <person name="Payne S."/>
            <person name="Lipzen A."/>
            <person name="Martin J."/>
            <person name="Schackwitz W."/>
            <person name="Moriyama E."/>
            <person name="Blum P."/>
        </authorList>
    </citation>
    <scope>NUCLEOTIDE SEQUENCE [LARGE SCALE GENOMIC DNA]</scope>
    <source>
        <strain evidence="25">98/2 SULC</strain>
        <strain evidence="13">SARC-B</strain>
        <strain evidence="14">SARC-C</strain>
        <strain evidence="15 27">SULA</strain>
        <strain evidence="26">SULB</strain>
    </source>
</reference>
<dbReference type="KEGG" id="ssol:SULB_2644"/>
<reference evidence="28" key="3">
    <citation type="submission" date="2016-04" db="EMBL/GenBank/DDBJ databases">
        <authorList>
            <person name="Shah S.A."/>
            <person name="Garrett R.A."/>
        </authorList>
    </citation>
    <scope>NUCLEOTIDE SEQUENCE [LARGE SCALE GENOMIC DNA]</scope>
    <source>
        <strain evidence="28">ATCC 35091 / DSM 1616 / JCM 8930 / NBRC 15331 / P1</strain>
    </source>
</reference>
<evidence type="ECO:0000313" key="14">
    <source>
        <dbReference type="EMBL" id="AKA77433.1"/>
    </source>
</evidence>
<dbReference type="EMBL" id="CP033237">
    <property type="protein sequence ID" value="AZF74444.1"/>
    <property type="molecule type" value="Genomic_DNA"/>
</dbReference>
<dbReference type="EMBL" id="CP033235">
    <property type="protein sequence ID" value="AZF69204.1"/>
    <property type="molecule type" value="Genomic_DNA"/>
</dbReference>
<keyword evidence="6 12" id="KW-0812">Transmembrane</keyword>
<evidence type="ECO:0000313" key="18">
    <source>
        <dbReference type="EMBL" id="AZF74444.1"/>
    </source>
</evidence>
<dbReference type="EMBL" id="CP033241">
    <property type="protein sequence ID" value="AZF84870.1"/>
    <property type="molecule type" value="Genomic_DNA"/>
</dbReference>
<sequence length="278" mass="29967">MNYILIGVILGIVQGISEWIPISSKTQVLIVSSTLLGLSFNVAYSFGLFMEIGTIAAAIFYFRSEISGLLKALVRMSSRREDYLLLKFLVIVTIITGLVGVPLYLFVISLPILGLPMTVLGVVLLIDGIVIYLSRKNYFPRKGLHDLKLRDIIIVGIAQGLAALPGVSRSGMTTSALILLGVKPEEAFKLSFISLIPAALGAISVTVLFSKHEVSQAVHSVSLSGLLISIVVATFVSIFFINALLRFARTNKVVLLVIILGIMAIISGILSDIAKGFY</sequence>
<evidence type="ECO:0000256" key="9">
    <source>
        <dbReference type="ARBA" id="ARBA00023136"/>
    </source>
</evidence>
<dbReference type="GeneID" id="44130608"/>
<dbReference type="EMBL" id="CP011055">
    <property type="protein sequence ID" value="AKA74738.1"/>
    <property type="molecule type" value="Genomic_DNA"/>
</dbReference>
<evidence type="ECO:0000313" key="33">
    <source>
        <dbReference type="Proteomes" id="UP000275843"/>
    </source>
</evidence>
<feature type="transmembrane region" description="Helical" evidence="12">
    <location>
        <begin position="187"/>
        <end position="209"/>
    </location>
</feature>
<dbReference type="Proteomes" id="UP000273443">
    <property type="component" value="Chromosome"/>
</dbReference>
<evidence type="ECO:0000313" key="36">
    <source>
        <dbReference type="Proteomes" id="UP000594632"/>
    </source>
</evidence>
<dbReference type="Proteomes" id="UP000278715">
    <property type="component" value="Chromosome"/>
</dbReference>
<dbReference type="EMBL" id="LT549890">
    <property type="protein sequence ID" value="SAI85497.1"/>
    <property type="molecule type" value="Genomic_DNA"/>
</dbReference>
<dbReference type="EMBL" id="CP033239">
    <property type="protein sequence ID" value="AZF79672.1"/>
    <property type="molecule type" value="Genomic_DNA"/>
</dbReference>
<dbReference type="Proteomes" id="UP000269431">
    <property type="component" value="Chromosome"/>
</dbReference>
<dbReference type="EMBL" id="CP033238">
    <property type="protein sequence ID" value="AZF77067.1"/>
    <property type="molecule type" value="Genomic_DNA"/>
</dbReference>
<evidence type="ECO:0000313" key="30">
    <source>
        <dbReference type="Proteomes" id="UP000269431"/>
    </source>
</evidence>
<dbReference type="Proteomes" id="UP000033106">
    <property type="component" value="Chromosome"/>
</dbReference>
<dbReference type="PANTHER" id="PTHR30622">
    <property type="entry name" value="UNDECAPRENYL-DIPHOSPHATASE"/>
    <property type="match status" value="1"/>
</dbReference>
<evidence type="ECO:0000313" key="25">
    <source>
        <dbReference type="Proteomes" id="UP000033057"/>
    </source>
</evidence>
<evidence type="ECO:0000256" key="7">
    <source>
        <dbReference type="ARBA" id="ARBA00022801"/>
    </source>
</evidence>
<evidence type="ECO:0000313" key="34">
    <source>
        <dbReference type="Proteomes" id="UP000278715"/>
    </source>
</evidence>
<protein>
    <recommendedName>
        <fullName evidence="4 12">Undecaprenyl-diphosphatase</fullName>
        <ecNumber evidence="3 12">3.6.1.27</ecNumber>
    </recommendedName>
    <alternativeName>
        <fullName evidence="10 12">Undecaprenyl pyrophosphate phosphatase</fullName>
    </alternativeName>
</protein>
<dbReference type="Proteomes" id="UP000033057">
    <property type="component" value="Chromosome"/>
</dbReference>
<dbReference type="KEGG" id="ssof:SULC_2640"/>
<comment type="subcellular location">
    <subcellularLocation>
        <location evidence="1 12">Cell membrane</location>
        <topology evidence="1 12">Multi-pass membrane protein</topology>
    </subcellularLocation>
</comment>
<feature type="transmembrane region" description="Helical" evidence="12">
    <location>
        <begin position="253"/>
        <end position="274"/>
    </location>
</feature>
<evidence type="ECO:0000313" key="29">
    <source>
        <dbReference type="Proteomes" id="UP000267993"/>
    </source>
</evidence>
<evidence type="ECO:0000313" key="31">
    <source>
        <dbReference type="Proteomes" id="UP000273194"/>
    </source>
</evidence>
<feature type="transmembrane region" description="Helical" evidence="12">
    <location>
        <begin position="221"/>
        <end position="241"/>
    </location>
</feature>
<dbReference type="Proteomes" id="UP000282269">
    <property type="component" value="Chromosome"/>
</dbReference>
<dbReference type="SMR" id="A0A0E3MKJ7"/>
<evidence type="ECO:0000313" key="22">
    <source>
        <dbReference type="EMBL" id="AZF84870.1"/>
    </source>
</evidence>
<name>A0A0E3MKJ7_SACSO</name>
<accession>A0A0E3MKJ7</accession>
<evidence type="ECO:0000313" key="23">
    <source>
        <dbReference type="EMBL" id="QPG49097.1"/>
    </source>
</evidence>
<dbReference type="Proteomes" id="UP000033085">
    <property type="component" value="Chromosome"/>
</dbReference>
<comment type="function">
    <text evidence="12">Catalyzes the dephosphorylation of undecaprenyl diphosphate (UPP).</text>
</comment>
<dbReference type="Pfam" id="PF02673">
    <property type="entry name" value="BacA"/>
    <property type="match status" value="1"/>
</dbReference>
<dbReference type="KEGG" id="ssoa:SULA_2643"/>
<evidence type="ECO:0000313" key="28">
    <source>
        <dbReference type="Proteomes" id="UP000076770"/>
    </source>
</evidence>